<reference evidence="9 10" key="1">
    <citation type="journal article" date="2017" name="Front. Microbiol.">
        <title>Labilibaculum manganireducens gen. nov., sp. nov. and Labilibaculum filiforme sp. nov., Novel Bacteroidetes Isolated from Subsurface Sediments of the Baltic Sea.</title>
        <authorList>
            <person name="Vandieken V."/>
            <person name="Marshall I.P."/>
            <person name="Niemann H."/>
            <person name="Engelen B."/>
            <person name="Cypionka H."/>
        </authorList>
    </citation>
    <scope>NUCLEOTIDE SEQUENCE [LARGE SCALE GENOMIC DNA]</scope>
    <source>
        <strain evidence="9 10">59.10-2M</strain>
    </source>
</reference>
<gene>
    <name evidence="9" type="ORF">BZG01_16210</name>
</gene>
<keyword evidence="6 7" id="KW-0998">Cell outer membrane</keyword>
<evidence type="ECO:0000313" key="9">
    <source>
        <dbReference type="EMBL" id="PKQ63264.1"/>
    </source>
</evidence>
<keyword evidence="4 7" id="KW-0812">Transmembrane</keyword>
<evidence type="ECO:0000256" key="3">
    <source>
        <dbReference type="ARBA" id="ARBA00022452"/>
    </source>
</evidence>
<evidence type="ECO:0000313" key="10">
    <source>
        <dbReference type="Proteomes" id="UP000233618"/>
    </source>
</evidence>
<dbReference type="InterPro" id="IPR012910">
    <property type="entry name" value="Plug_dom"/>
</dbReference>
<dbReference type="AlphaFoldDB" id="A0A2N3HYY6"/>
<dbReference type="InterPro" id="IPR037066">
    <property type="entry name" value="Plug_dom_sf"/>
</dbReference>
<dbReference type="NCBIfam" id="TIGR04057">
    <property type="entry name" value="SusC_RagA_signa"/>
    <property type="match status" value="1"/>
</dbReference>
<keyword evidence="5 7" id="KW-0472">Membrane</keyword>
<dbReference type="InterPro" id="IPR036942">
    <property type="entry name" value="Beta-barrel_TonB_sf"/>
</dbReference>
<proteinExistence type="inferred from homology"/>
<feature type="domain" description="TonB-dependent receptor plug" evidence="8">
    <location>
        <begin position="231"/>
        <end position="330"/>
    </location>
</feature>
<evidence type="ECO:0000256" key="4">
    <source>
        <dbReference type="ARBA" id="ARBA00022692"/>
    </source>
</evidence>
<dbReference type="SUPFAM" id="SSF56935">
    <property type="entry name" value="Porins"/>
    <property type="match status" value="1"/>
</dbReference>
<dbReference type="Proteomes" id="UP000233618">
    <property type="component" value="Unassembled WGS sequence"/>
</dbReference>
<keyword evidence="3 7" id="KW-1134">Transmembrane beta strand</keyword>
<evidence type="ECO:0000256" key="1">
    <source>
        <dbReference type="ARBA" id="ARBA00004571"/>
    </source>
</evidence>
<dbReference type="Gene3D" id="2.60.40.1120">
    <property type="entry name" value="Carboxypeptidase-like, regulatory domain"/>
    <property type="match status" value="1"/>
</dbReference>
<accession>A0A2N3HYY6</accession>
<protein>
    <recommendedName>
        <fullName evidence="8">TonB-dependent receptor plug domain-containing protein</fullName>
    </recommendedName>
</protein>
<dbReference type="InterPro" id="IPR039426">
    <property type="entry name" value="TonB-dep_rcpt-like"/>
</dbReference>
<sequence>MKKSFGIPSFFEKNRWRKIVMRMKLLTMFMLVGVFQLTASVKGQNAEVNMNMHNASLIEFFSEIKSQTDYEFLYNYDLVLSKEPISLDANQQDLKELLHDVLYERGLDYQLDDNVIIISEREYVAPATEPAPAVQGKKQINGSVMETNGIPLPGVSVVVKGTTIGVITDINGNYVIEVPEGAVLVFTFVGMQKKEFNVTAGVSEINVVLQDDVSLLGEVTVVSTGYQTIKKEKITGAITSVSSKELETKNVVNLAENLEGTVPGVLRYNGKTTIRGIGTLNASEDILLVVDGLPIEGDIEDINPYDVESITVLKDAAATAIYGARASNGVIVVVSKKARGKDQFSVEVSANLSYFEKPDYSKYGYMTTSQQVDFESKYYDWYFNGGKYGTVEEVVTSVENSIENSGSSTTPLQYAYYQLAKGDINQEQLNATLSDLKKNDFYNEFKKHALENQTIQQYNIALRSNNDKSESNLVVNYRGDNSGIINAYNRQLNISFRGAYKPVKWLDFNYGVNMLIGKTRSQNDYNASTPFNVPSYYNLYDESGEKAYYSLNDFNIYSSFNNVFESTSKLHSLKYNHLDELNRNFSNTSTRNNRYFVRLNIKPLPGLTIEPQFQYEDNQSDNRTLSESESYFMRRLQNACTTRSGFGTTEDPYVYTNLLPEGGRLLTSNQKSPSYTFRTQVNYTKEFGKHDVSIIAGTEFRQTRSYGTRGGLFGYNDQLQVQSTSAVDFNALSKISTSFWNFFATPAYMFNDINVFGLSTDTKHRYASGYANFTYTFDKRYNVFGSVRKDYADLFGGAPKFRGSPLWSTGLAWNISNEDFMKDKESINFLKLRASYGVTGNISTDYTSRLTATIDGTQRQTNLPIATIKTPPNSKLRWEKTATVNVGLDLSMFDYRLKASLDWYRKEGTDLLARKRLDVTQGYSTLIINNGDMLNKGVELSLSYDWLRPVIKGGFEWSSTLNLSRNKNEITKVDDIATTPSELAGSGTFKKGFPVNSLFSYQYKGLDEEGLPQYLLSDGTLTTGTVPSSDIDAVVFSGTTDPKVNIGFNNQIAYKGFSVNVFAVYYGGHYFRDNPINAYSAPGYGPLPNYLLNSWTPENTDTDIPGAGEYYRSELQYTSSQLRTADRWVKHADFIKIRNIVFGYELPEAITQKIKANSIKLRFQINNPKTLWTRDNLQDDPETGSLPTITSYIFGVNLNF</sequence>
<dbReference type="Pfam" id="PF07715">
    <property type="entry name" value="Plug"/>
    <property type="match status" value="1"/>
</dbReference>
<dbReference type="InterPro" id="IPR023996">
    <property type="entry name" value="TonB-dep_OMP_SusC/RagA"/>
</dbReference>
<dbReference type="GO" id="GO:0009279">
    <property type="term" value="C:cell outer membrane"/>
    <property type="evidence" value="ECO:0007669"/>
    <property type="project" value="UniProtKB-SubCell"/>
</dbReference>
<comment type="similarity">
    <text evidence="7">Belongs to the TonB-dependent receptor family.</text>
</comment>
<dbReference type="SUPFAM" id="SSF49464">
    <property type="entry name" value="Carboxypeptidase regulatory domain-like"/>
    <property type="match status" value="1"/>
</dbReference>
<keyword evidence="2 7" id="KW-0813">Transport</keyword>
<dbReference type="Gene3D" id="2.170.130.10">
    <property type="entry name" value="TonB-dependent receptor, plug domain"/>
    <property type="match status" value="1"/>
</dbReference>
<dbReference type="Pfam" id="PF13715">
    <property type="entry name" value="CarbopepD_reg_2"/>
    <property type="match status" value="1"/>
</dbReference>
<evidence type="ECO:0000256" key="2">
    <source>
        <dbReference type="ARBA" id="ARBA00022448"/>
    </source>
</evidence>
<dbReference type="InterPro" id="IPR008969">
    <property type="entry name" value="CarboxyPept-like_regulatory"/>
</dbReference>
<dbReference type="Gene3D" id="2.40.170.20">
    <property type="entry name" value="TonB-dependent receptor, beta-barrel domain"/>
    <property type="match status" value="1"/>
</dbReference>
<name>A0A2N3HYY6_9BACT</name>
<evidence type="ECO:0000256" key="6">
    <source>
        <dbReference type="ARBA" id="ARBA00023237"/>
    </source>
</evidence>
<evidence type="ECO:0000256" key="7">
    <source>
        <dbReference type="PROSITE-ProRule" id="PRU01360"/>
    </source>
</evidence>
<dbReference type="EMBL" id="MVDE01000030">
    <property type="protein sequence ID" value="PKQ63264.1"/>
    <property type="molecule type" value="Genomic_DNA"/>
</dbReference>
<keyword evidence="10" id="KW-1185">Reference proteome</keyword>
<dbReference type="PROSITE" id="PS52016">
    <property type="entry name" value="TONB_DEPENDENT_REC_3"/>
    <property type="match status" value="1"/>
</dbReference>
<comment type="subcellular location">
    <subcellularLocation>
        <location evidence="1 7">Cell outer membrane</location>
        <topology evidence="1 7">Multi-pass membrane protein</topology>
    </subcellularLocation>
</comment>
<dbReference type="NCBIfam" id="TIGR04056">
    <property type="entry name" value="OMP_RagA_SusC"/>
    <property type="match status" value="1"/>
</dbReference>
<evidence type="ECO:0000256" key="5">
    <source>
        <dbReference type="ARBA" id="ARBA00023136"/>
    </source>
</evidence>
<comment type="caution">
    <text evidence="9">The sequence shown here is derived from an EMBL/GenBank/DDBJ whole genome shotgun (WGS) entry which is preliminary data.</text>
</comment>
<organism evidence="9 10">
    <name type="scientific">Labilibaculum manganireducens</name>
    <dbReference type="NCBI Taxonomy" id="1940525"/>
    <lineage>
        <taxon>Bacteria</taxon>
        <taxon>Pseudomonadati</taxon>
        <taxon>Bacteroidota</taxon>
        <taxon>Bacteroidia</taxon>
        <taxon>Marinilabiliales</taxon>
        <taxon>Marinifilaceae</taxon>
        <taxon>Labilibaculum</taxon>
    </lineage>
</organism>
<evidence type="ECO:0000259" key="8">
    <source>
        <dbReference type="Pfam" id="PF07715"/>
    </source>
</evidence>
<dbReference type="InterPro" id="IPR023997">
    <property type="entry name" value="TonB-dep_OMP_SusC/RagA_CS"/>
</dbReference>